<evidence type="ECO:0000256" key="2">
    <source>
        <dbReference type="ARBA" id="ARBA00022670"/>
    </source>
</evidence>
<evidence type="ECO:0000313" key="7">
    <source>
        <dbReference type="EMBL" id="CAJ36420.1"/>
    </source>
</evidence>
<protein>
    <recommendedName>
        <fullName evidence="6">Peptidase S8/S53 domain-containing protein</fullName>
    </recommendedName>
</protein>
<name>Q0W5C3_METAR</name>
<accession>Q0W5C3</accession>
<dbReference type="eggNOG" id="arCOG00702">
    <property type="taxonomic scope" value="Archaea"/>
</dbReference>
<dbReference type="GO" id="GO:0004252">
    <property type="term" value="F:serine-type endopeptidase activity"/>
    <property type="evidence" value="ECO:0007669"/>
    <property type="project" value="UniProtKB-UniRule"/>
</dbReference>
<evidence type="ECO:0000256" key="4">
    <source>
        <dbReference type="ARBA" id="ARBA00022825"/>
    </source>
</evidence>
<dbReference type="InterPro" id="IPR036852">
    <property type="entry name" value="Peptidase_S8/S53_dom_sf"/>
</dbReference>
<dbReference type="Pfam" id="PF00082">
    <property type="entry name" value="Peptidase_S8"/>
    <property type="match status" value="1"/>
</dbReference>
<feature type="active site" description="Charge relay system" evidence="5">
    <location>
        <position position="375"/>
    </location>
</feature>
<dbReference type="Gene3D" id="3.40.50.200">
    <property type="entry name" value="Peptidase S8/S53 domain"/>
    <property type="match status" value="1"/>
</dbReference>
<dbReference type="Proteomes" id="UP000000663">
    <property type="component" value="Chromosome"/>
</dbReference>
<evidence type="ECO:0000256" key="1">
    <source>
        <dbReference type="ARBA" id="ARBA00011073"/>
    </source>
</evidence>
<dbReference type="InterPro" id="IPR050131">
    <property type="entry name" value="Peptidase_S8_subtilisin-like"/>
</dbReference>
<reference evidence="7 8" key="1">
    <citation type="journal article" date="2006" name="Science">
        <title>Genome of rice cluster I archaea -- the key methane producers in the rice rhizosphere.</title>
        <authorList>
            <person name="Erkel C."/>
            <person name="Kube M."/>
            <person name="Reinhardt R."/>
            <person name="Liesack W."/>
        </authorList>
    </citation>
    <scope>NUCLEOTIDE SEQUENCE [LARGE SCALE GENOMIC DNA]</scope>
    <source>
        <strain evidence="8">DSM 22066 / NBRC 105507 / MRE50</strain>
    </source>
</reference>
<dbReference type="InterPro" id="IPR023827">
    <property type="entry name" value="Peptidase_S8_Asp-AS"/>
</dbReference>
<dbReference type="STRING" id="351160.RCIX1104"/>
<feature type="active site" description="Charge relay system" evidence="5">
    <location>
        <position position="214"/>
    </location>
</feature>
<dbReference type="Gene3D" id="2.60.120.380">
    <property type="match status" value="1"/>
</dbReference>
<organism evidence="7 8">
    <name type="scientific">Methanocella arvoryzae (strain DSM 22066 / NBRC 105507 / MRE50)</name>
    <dbReference type="NCBI Taxonomy" id="351160"/>
    <lineage>
        <taxon>Archaea</taxon>
        <taxon>Methanobacteriati</taxon>
        <taxon>Methanobacteriota</taxon>
        <taxon>Stenosarchaea group</taxon>
        <taxon>Methanomicrobia</taxon>
        <taxon>Methanocellales</taxon>
        <taxon>Methanocellaceae</taxon>
        <taxon>Methanocella</taxon>
    </lineage>
</organism>
<keyword evidence="8" id="KW-1185">Reference proteome</keyword>
<dbReference type="PRINTS" id="PR00723">
    <property type="entry name" value="SUBTILISIN"/>
</dbReference>
<keyword evidence="3 5" id="KW-0378">Hydrolase</keyword>
<dbReference type="AlphaFoldDB" id="Q0W5C3"/>
<gene>
    <name evidence="7" type="ORF">RCIX1104</name>
</gene>
<evidence type="ECO:0000256" key="3">
    <source>
        <dbReference type="ARBA" id="ARBA00022801"/>
    </source>
</evidence>
<dbReference type="SUPFAM" id="SSF52743">
    <property type="entry name" value="Subtilisin-like"/>
    <property type="match status" value="1"/>
</dbReference>
<evidence type="ECO:0000313" key="8">
    <source>
        <dbReference type="Proteomes" id="UP000000663"/>
    </source>
</evidence>
<dbReference type="PROSITE" id="PS51892">
    <property type="entry name" value="SUBTILASE"/>
    <property type="match status" value="1"/>
</dbReference>
<dbReference type="EMBL" id="AM114193">
    <property type="protein sequence ID" value="CAJ36420.1"/>
    <property type="molecule type" value="Genomic_DNA"/>
</dbReference>
<dbReference type="PANTHER" id="PTHR43806">
    <property type="entry name" value="PEPTIDASE S8"/>
    <property type="match status" value="1"/>
</dbReference>
<dbReference type="PROSITE" id="PS00136">
    <property type="entry name" value="SUBTILASE_ASP"/>
    <property type="match status" value="1"/>
</dbReference>
<sequence length="630" mass="66976">MPPFETSTDFTVGETSIKTTDAIAKMANNSRVESVKKDTYMFLNKTRTIQTKPEITYPEELKKKGIGYKSDRVTVGFWKLPASLDEFGKKYGGKLVQPTDGDLKLQSIVYETDNIDNFINKASSDPYVSNICPAITGHIDGYSPNDPGFTSGNQNYLNSIYVPDAWNYQKGDSNIIVAVLDTGVWSGHPDLTGRILSGYNFISNNANTNDDNGHGTMMSGIIAATIDNGVGIAGVSQSRILPVKIMDSAGSTDSIYARQGVEYAASHGARVISMSFEIDGDDPNLRQAIDNAYGAGCVLVASTGNTYPQANSIIIKYPAGYGNVIAVGAIDNSNNRMGISNYGPHVDVVAPGVQIACTQIGSTPQTQYGTASDTSPAAALVSGVAALVVSQNPSYSSWKVGDVLRRTAIDLGPSGFDNEYGYGKVNAYSAVTTGTIGFGGSGSLPAPNYYGWCTYSVPVDSYTTVVMVGNENADFDIYAKWNSLPTTSSYDAKSDSVDSLERLTIKGSGTLYVMVISYSGSGNFKLYIMNGNPSYVSTSGGIISAGGTNSATFQNNGEGRCYTFNSGPDGSNFNLYLRWNAPVSTTSYDATGQSIDAQEIALTSSWGGTLNNMIYAQTGGGEYRALSLIY</sequence>
<feature type="active site" description="Charge relay system" evidence="5">
    <location>
        <position position="181"/>
    </location>
</feature>
<proteinExistence type="inferred from homology"/>
<dbReference type="GO" id="GO:0006508">
    <property type="term" value="P:proteolysis"/>
    <property type="evidence" value="ECO:0007669"/>
    <property type="project" value="UniProtKB-KW"/>
</dbReference>
<keyword evidence="2 5" id="KW-0645">Protease</keyword>
<evidence type="ECO:0000256" key="5">
    <source>
        <dbReference type="PROSITE-ProRule" id="PRU01240"/>
    </source>
</evidence>
<dbReference type="InterPro" id="IPR015500">
    <property type="entry name" value="Peptidase_S8_subtilisin-rel"/>
</dbReference>
<dbReference type="KEGG" id="rci:RCIX1104"/>
<comment type="similarity">
    <text evidence="1 5">Belongs to the peptidase S8 family.</text>
</comment>
<feature type="domain" description="Peptidase S8/S53" evidence="6">
    <location>
        <begin position="173"/>
        <end position="423"/>
    </location>
</feature>
<dbReference type="InterPro" id="IPR000209">
    <property type="entry name" value="Peptidase_S8/S53_dom"/>
</dbReference>
<dbReference type="PANTHER" id="PTHR43806:SF11">
    <property type="entry name" value="CEREVISIN-RELATED"/>
    <property type="match status" value="1"/>
</dbReference>
<keyword evidence="4 5" id="KW-0720">Serine protease</keyword>
<evidence type="ECO:0000259" key="6">
    <source>
        <dbReference type="Pfam" id="PF00082"/>
    </source>
</evidence>